<accession>A0A0F5H073</accession>
<keyword evidence="7 8" id="KW-0694">RNA-binding</keyword>
<dbReference type="InterPro" id="IPR050180">
    <property type="entry name" value="RNR_Ribonuclease"/>
</dbReference>
<dbReference type="AlphaFoldDB" id="A0A0F5H073"/>
<proteinExistence type="inferred from homology"/>
<keyword evidence="4 8" id="KW-0540">Nuclease</keyword>
<dbReference type="SUPFAM" id="SSF50249">
    <property type="entry name" value="Nucleic acid-binding proteins"/>
    <property type="match status" value="3"/>
</dbReference>
<dbReference type="PATRIC" id="fig|1264554.4.peg.102"/>
<dbReference type="PROSITE" id="PS50126">
    <property type="entry name" value="S1"/>
    <property type="match status" value="1"/>
</dbReference>
<dbReference type="InterPro" id="IPR004476">
    <property type="entry name" value="RNase_II/RNase_R"/>
</dbReference>
<dbReference type="OrthoDB" id="9764149at2"/>
<dbReference type="InterPro" id="IPR003029">
    <property type="entry name" value="S1_domain"/>
</dbReference>
<evidence type="ECO:0000313" key="10">
    <source>
        <dbReference type="EMBL" id="KKB26689.1"/>
    </source>
</evidence>
<keyword evidence="11" id="KW-1185">Reference proteome</keyword>
<comment type="function">
    <text evidence="8">3'-5' exoribonuclease that releases 5'-nucleoside monophosphates and is involved in maturation of structured RNAs.</text>
</comment>
<reference evidence="10 11" key="1">
    <citation type="submission" date="2015-03" db="EMBL/GenBank/DDBJ databases">
        <title>Genome sequence of Mycoplasma meleagridis strain ATCC 25294.</title>
        <authorList>
            <person name="Yacoub E."/>
            <person name="Blanchard A."/>
            <person name="Sirand-Pugnet P."/>
            <person name="Mardassi B.B.A."/>
        </authorList>
    </citation>
    <scope>NUCLEOTIDE SEQUENCE [LARGE SCALE GENOMIC DNA]</scope>
    <source>
        <strain evidence="10 11">ATCC 25294</strain>
    </source>
</reference>
<gene>
    <name evidence="8 10" type="primary">rnr</name>
    <name evidence="10" type="ORF">MMELEA_00710</name>
</gene>
<dbReference type="NCBIfam" id="TIGR00358">
    <property type="entry name" value="3_prime_RNase"/>
    <property type="match status" value="1"/>
</dbReference>
<evidence type="ECO:0000256" key="8">
    <source>
        <dbReference type="HAMAP-Rule" id="MF_01895"/>
    </source>
</evidence>
<dbReference type="Pfam" id="PF00773">
    <property type="entry name" value="RNB"/>
    <property type="match status" value="1"/>
</dbReference>
<keyword evidence="3 8" id="KW-0963">Cytoplasm</keyword>
<dbReference type="InterPro" id="IPR012340">
    <property type="entry name" value="NA-bd_OB-fold"/>
</dbReference>
<protein>
    <recommendedName>
        <fullName evidence="8">Ribonuclease R</fullName>
        <shortName evidence="8">RNase R</shortName>
        <ecNumber evidence="8">3.1.13.1</ecNumber>
    </recommendedName>
</protein>
<dbReference type="Proteomes" id="UP000033750">
    <property type="component" value="Unassembled WGS sequence"/>
</dbReference>
<organism evidence="10 11">
    <name type="scientific">Mycoplasmopsis meleagridis ATCC 25294</name>
    <dbReference type="NCBI Taxonomy" id="1264554"/>
    <lineage>
        <taxon>Bacteria</taxon>
        <taxon>Bacillati</taxon>
        <taxon>Mycoplasmatota</taxon>
        <taxon>Mycoplasmoidales</taxon>
        <taxon>Metamycoplasmataceae</taxon>
        <taxon>Mycoplasmopsis</taxon>
    </lineage>
</organism>
<dbReference type="STRING" id="29561.MM26B8_05030"/>
<dbReference type="Gene3D" id="2.40.50.140">
    <property type="entry name" value="Nucleic acid-binding proteins"/>
    <property type="match status" value="2"/>
</dbReference>
<evidence type="ECO:0000256" key="5">
    <source>
        <dbReference type="ARBA" id="ARBA00022801"/>
    </source>
</evidence>
<dbReference type="GO" id="GO:0008859">
    <property type="term" value="F:exoribonuclease II activity"/>
    <property type="evidence" value="ECO:0007669"/>
    <property type="project" value="UniProtKB-UniRule"/>
</dbReference>
<dbReference type="InterPro" id="IPR011805">
    <property type="entry name" value="RNase_R"/>
</dbReference>
<comment type="catalytic activity">
    <reaction evidence="1 8">
        <text>Exonucleolytic cleavage in the 3'- to 5'-direction to yield nucleoside 5'-phosphates.</text>
        <dbReference type="EC" id="3.1.13.1"/>
    </reaction>
</comment>
<dbReference type="EMBL" id="JZXN01000017">
    <property type="protein sequence ID" value="KKB26689.1"/>
    <property type="molecule type" value="Genomic_DNA"/>
</dbReference>
<name>A0A0F5H073_9BACT</name>
<keyword evidence="5 8" id="KW-0378">Hydrolase</keyword>
<evidence type="ECO:0000259" key="9">
    <source>
        <dbReference type="PROSITE" id="PS50126"/>
    </source>
</evidence>
<evidence type="ECO:0000256" key="7">
    <source>
        <dbReference type="ARBA" id="ARBA00022884"/>
    </source>
</evidence>
<dbReference type="InterPro" id="IPR001900">
    <property type="entry name" value="RNase_II/R"/>
</dbReference>
<dbReference type="GO" id="GO:0006402">
    <property type="term" value="P:mRNA catabolic process"/>
    <property type="evidence" value="ECO:0007669"/>
    <property type="project" value="TreeGrafter"/>
</dbReference>
<dbReference type="HAMAP" id="MF_01895">
    <property type="entry name" value="RNase_R"/>
    <property type="match status" value="1"/>
</dbReference>
<evidence type="ECO:0000256" key="2">
    <source>
        <dbReference type="ARBA" id="ARBA00004496"/>
    </source>
</evidence>
<evidence type="ECO:0000313" key="11">
    <source>
        <dbReference type="Proteomes" id="UP000033750"/>
    </source>
</evidence>
<dbReference type="EC" id="3.1.13.1" evidence="8"/>
<dbReference type="GO" id="GO:0003723">
    <property type="term" value="F:RNA binding"/>
    <property type="evidence" value="ECO:0007669"/>
    <property type="project" value="UniProtKB-UniRule"/>
</dbReference>
<dbReference type="InterPro" id="IPR013223">
    <property type="entry name" value="RNase_B_OB_dom"/>
</dbReference>
<dbReference type="GO" id="GO:0005829">
    <property type="term" value="C:cytosol"/>
    <property type="evidence" value="ECO:0007669"/>
    <property type="project" value="TreeGrafter"/>
</dbReference>
<comment type="caution">
    <text evidence="10">The sequence shown here is derived from an EMBL/GenBank/DDBJ whole genome shotgun (WGS) entry which is preliminary data.</text>
</comment>
<dbReference type="SMART" id="SM00955">
    <property type="entry name" value="RNB"/>
    <property type="match status" value="1"/>
</dbReference>
<keyword evidence="6 8" id="KW-0269">Exonuclease</keyword>
<evidence type="ECO:0000256" key="1">
    <source>
        <dbReference type="ARBA" id="ARBA00001849"/>
    </source>
</evidence>
<sequence>MVKELEIYKILIKYAPIDYLTLARKANIKKHQNSELTSILKKLKNNNKITENKDHTYSPVSLVESVEGKIEYASEGKFAFVNVEENSEKNKSIFIPKNEFNGAFNGDIVKVNVLRYLNGDSKDFGKVTEILESKIKTISGIIKFKNNRFFFEPINKNFKNFFFTIIDSSIVLENEIVVSAEILKKSRNNFCEISIINKIGDLNDPMVFVNSYLVDNNVSSNFSKKVLAEALKLPNEIDKSGIINRLDLRNETIVTIDGNDTKDFDDAISVKINSDNTYELGVHIADVSYYVKENSEIDKEALKRGTSIYLVNKVIPMLPEKLSNGICSLNPNVDRFTLSTIITIDKNGNTLKCEIKPTIIRSKYRLTYDRVNQFINENKLFDDNKLNEMLDKAVELAKIIRKYKNDQGYIDFEIKEPYVKTNDKGEVLDIIVKETGFAENLIEDFMMRANEEVALYLAKHKFPAMYRIHEKPSEEKLIMFKEILNELNINVEIDMNNITPKSFRETIEKIKLQRDDEYTKMLFLRTMSKAIYSSNNIGHFGLASNNYCHFTSPIRRYPDLIIHRIIRDLVLNKDKSKVSYYNQILENIAKQNTESEALALLNERSTNDLKFAEYWKSKIGEKVTGQVLSIMPFGLFVQFENHTEAMVHKTNMCDNEYEINDLKTEFKSQNRVIKIGDNVDVIISGADEKTGKVDAILYECFISQNFDKKGLNDKK</sequence>
<evidence type="ECO:0000256" key="4">
    <source>
        <dbReference type="ARBA" id="ARBA00022722"/>
    </source>
</evidence>
<dbReference type="RefSeq" id="WP_046097031.1">
    <property type="nucleotide sequence ID" value="NZ_JZXN01000017.1"/>
</dbReference>
<evidence type="ECO:0000256" key="6">
    <source>
        <dbReference type="ARBA" id="ARBA00022839"/>
    </source>
</evidence>
<dbReference type="SMART" id="SM00316">
    <property type="entry name" value="S1"/>
    <property type="match status" value="2"/>
</dbReference>
<comment type="similarity">
    <text evidence="8">Belongs to the RNR ribonuclease family. RNase R subfamily.</text>
</comment>
<evidence type="ECO:0000256" key="3">
    <source>
        <dbReference type="ARBA" id="ARBA00022490"/>
    </source>
</evidence>
<dbReference type="Pfam" id="PF00575">
    <property type="entry name" value="S1"/>
    <property type="match status" value="1"/>
</dbReference>
<dbReference type="PANTHER" id="PTHR23355">
    <property type="entry name" value="RIBONUCLEASE"/>
    <property type="match status" value="1"/>
</dbReference>
<dbReference type="Pfam" id="PF08206">
    <property type="entry name" value="OB_RNB"/>
    <property type="match status" value="1"/>
</dbReference>
<feature type="domain" description="S1 motif" evidence="9">
    <location>
        <begin position="620"/>
        <end position="698"/>
    </location>
</feature>
<dbReference type="NCBIfam" id="TIGR02063">
    <property type="entry name" value="RNase_R"/>
    <property type="match status" value="1"/>
</dbReference>
<comment type="subcellular location">
    <subcellularLocation>
        <location evidence="2 8">Cytoplasm</location>
    </subcellularLocation>
</comment>
<dbReference type="PANTHER" id="PTHR23355:SF9">
    <property type="entry name" value="DIS3-LIKE EXONUCLEASE 2"/>
    <property type="match status" value="1"/>
</dbReference>